<gene>
    <name evidence="1" type="ORF">TRAPUB_5630</name>
</gene>
<protein>
    <submittedName>
        <fullName evidence="1">Uncharacterized protein</fullName>
    </submittedName>
</protein>
<comment type="caution">
    <text evidence="1">The sequence shown here is derived from an EMBL/GenBank/DDBJ whole genome shotgun (WGS) entry which is preliminary data.</text>
</comment>
<dbReference type="Proteomes" id="UP000184267">
    <property type="component" value="Unassembled WGS sequence"/>
</dbReference>
<dbReference type="Gene3D" id="3.60.40.10">
    <property type="entry name" value="PPM-type phosphatase domain"/>
    <property type="match status" value="1"/>
</dbReference>
<dbReference type="AlphaFoldDB" id="A0A1M2V832"/>
<organism evidence="1 2">
    <name type="scientific">Trametes pubescens</name>
    <name type="common">White-rot fungus</name>
    <dbReference type="NCBI Taxonomy" id="154538"/>
    <lineage>
        <taxon>Eukaryota</taxon>
        <taxon>Fungi</taxon>
        <taxon>Dikarya</taxon>
        <taxon>Basidiomycota</taxon>
        <taxon>Agaricomycotina</taxon>
        <taxon>Agaricomycetes</taxon>
        <taxon>Polyporales</taxon>
        <taxon>Polyporaceae</taxon>
        <taxon>Trametes</taxon>
    </lineage>
</organism>
<sequence length="218" mass="24687">MLHPASEQPLFDKDDRILGWMSVARGTISSARCYPTWTDTLASAIGDYSLKFRAPYLANLFRYLPGLEEAPFHKYIPKIKTPPYIIGWPSARFTDLEPYWSRQLKVFLFSDGVDNIVDGWQVFKPRQHSGADPIDVVSSLLADGEIEPRIADILGNPVIPCWSGQENNRAIDVLGNLLGGTNIERLEAVTDLERLTNNMSWPFHIDDTSIIVWQVLDR</sequence>
<keyword evidence="2" id="KW-1185">Reference proteome</keyword>
<accession>A0A1M2V832</accession>
<evidence type="ECO:0000313" key="1">
    <source>
        <dbReference type="EMBL" id="OJT03703.1"/>
    </source>
</evidence>
<dbReference type="STRING" id="154538.A0A1M2V832"/>
<dbReference type="EMBL" id="MNAD01001601">
    <property type="protein sequence ID" value="OJT03703.1"/>
    <property type="molecule type" value="Genomic_DNA"/>
</dbReference>
<evidence type="ECO:0000313" key="2">
    <source>
        <dbReference type="Proteomes" id="UP000184267"/>
    </source>
</evidence>
<proteinExistence type="predicted"/>
<dbReference type="OMA" id="GWMSVAR"/>
<name>A0A1M2V832_TRAPU</name>
<dbReference type="InterPro" id="IPR036457">
    <property type="entry name" value="PPM-type-like_dom_sf"/>
</dbReference>
<dbReference type="OrthoDB" id="19329at2759"/>
<reference evidence="1 2" key="1">
    <citation type="submission" date="2016-10" db="EMBL/GenBank/DDBJ databases">
        <title>Genome sequence of the basidiomycete white-rot fungus Trametes pubescens.</title>
        <authorList>
            <person name="Makela M.R."/>
            <person name="Granchi Z."/>
            <person name="Peng M."/>
            <person name="De Vries R.P."/>
            <person name="Grigoriev I."/>
            <person name="Riley R."/>
            <person name="Hilden K."/>
        </authorList>
    </citation>
    <scope>NUCLEOTIDE SEQUENCE [LARGE SCALE GENOMIC DNA]</scope>
    <source>
        <strain evidence="1 2">FBCC735</strain>
    </source>
</reference>